<dbReference type="SUPFAM" id="SSF50249">
    <property type="entry name" value="Nucleic acid-binding proteins"/>
    <property type="match status" value="2"/>
</dbReference>
<comment type="caution">
    <text evidence="3">The sequence shown here is derived from an EMBL/GenBank/DDBJ whole genome shotgun (WGS) entry which is preliminary data.</text>
</comment>
<evidence type="ECO:0000259" key="2">
    <source>
        <dbReference type="PROSITE" id="PS51857"/>
    </source>
</evidence>
<evidence type="ECO:0000256" key="1">
    <source>
        <dbReference type="SAM" id="MobiDB-lite"/>
    </source>
</evidence>
<feature type="domain" description="CSD" evidence="2">
    <location>
        <begin position="157"/>
        <end position="221"/>
    </location>
</feature>
<dbReference type="Gene3D" id="2.40.50.140">
    <property type="entry name" value="Nucleic acid-binding proteins"/>
    <property type="match status" value="2"/>
</dbReference>
<reference evidence="3 4" key="1">
    <citation type="submission" date="2024-02" db="EMBL/GenBank/DDBJ databases">
        <authorList>
            <person name="Chen Y."/>
            <person name="Shah S."/>
            <person name="Dougan E. K."/>
            <person name="Thang M."/>
            <person name="Chan C."/>
        </authorList>
    </citation>
    <scope>NUCLEOTIDE SEQUENCE [LARGE SCALE GENOMIC DNA]</scope>
</reference>
<feature type="region of interest" description="Disordered" evidence="1">
    <location>
        <begin position="133"/>
        <end position="152"/>
    </location>
</feature>
<evidence type="ECO:0000313" key="3">
    <source>
        <dbReference type="EMBL" id="CAK9058831.1"/>
    </source>
</evidence>
<protein>
    <recommendedName>
        <fullName evidence="2">CSD domain-containing protein</fullName>
    </recommendedName>
</protein>
<organism evidence="3 4">
    <name type="scientific">Durusdinium trenchii</name>
    <dbReference type="NCBI Taxonomy" id="1381693"/>
    <lineage>
        <taxon>Eukaryota</taxon>
        <taxon>Sar</taxon>
        <taxon>Alveolata</taxon>
        <taxon>Dinophyceae</taxon>
        <taxon>Suessiales</taxon>
        <taxon>Symbiodiniaceae</taxon>
        <taxon>Durusdinium</taxon>
    </lineage>
</organism>
<evidence type="ECO:0000313" key="4">
    <source>
        <dbReference type="Proteomes" id="UP001642484"/>
    </source>
</evidence>
<proteinExistence type="predicted"/>
<name>A0ABP0N502_9DINO</name>
<dbReference type="InterPro" id="IPR012340">
    <property type="entry name" value="NA-bd_OB-fold"/>
</dbReference>
<dbReference type="PROSITE" id="PS51857">
    <property type="entry name" value="CSD_2"/>
    <property type="match status" value="2"/>
</dbReference>
<dbReference type="PANTHER" id="PTHR46565:SF20">
    <property type="entry name" value="COLD SHOCK DOMAIN-CONTAINING PROTEIN 4"/>
    <property type="match status" value="1"/>
</dbReference>
<gene>
    <name evidence="3" type="ORF">CCMP2556_LOCUS29001</name>
</gene>
<dbReference type="PANTHER" id="PTHR46565">
    <property type="entry name" value="COLD SHOCK DOMAIN PROTEIN 2"/>
    <property type="match status" value="1"/>
</dbReference>
<sequence>MLEQVDSNEASLEGEDQEAFNQIVSELEARPHLAFPLAQWMIPNFTFAPSAAVTGNGSIRFVGNIHHQNSQKGYSFIRSKGATEQFGMDVFLHSAQRGSFQLNDQVCFAVLLNKDGKPQAFDLTKPTEADLKRWSNDSAPDTPSGPVEAAASGAENRYTGTISDFKPGLYGFIKCAELFEQTQQNVWVHHKQIHSFEVGDTVTFTAITNKNGQPQAIDLKSAKGHVVPARRPMQTRYVPAVPKAAGAEHKTASREQPAAKNLPGPIGARKRLQQDLTPVQDSDLVGSRHWGTITAWRPGGMYGFLKCEKIFAAFGKDCWVHHQQIAGFREGDWVSFTLILNKDGNPQAVDLSSTGKRVRQ</sequence>
<keyword evidence="4" id="KW-1185">Reference proteome</keyword>
<dbReference type="Proteomes" id="UP001642484">
    <property type="component" value="Unassembled WGS sequence"/>
</dbReference>
<dbReference type="EMBL" id="CAXAMN010021374">
    <property type="protein sequence ID" value="CAK9058831.1"/>
    <property type="molecule type" value="Genomic_DNA"/>
</dbReference>
<dbReference type="InterPro" id="IPR002059">
    <property type="entry name" value="CSP_DNA-bd"/>
</dbReference>
<accession>A0ABP0N502</accession>
<feature type="domain" description="CSD" evidence="2">
    <location>
        <begin position="288"/>
        <end position="353"/>
    </location>
</feature>